<feature type="domain" description="TonB-dependent receptor plug" evidence="15">
    <location>
        <begin position="47"/>
        <end position="141"/>
    </location>
</feature>
<evidence type="ECO:0000256" key="10">
    <source>
        <dbReference type="PROSITE-ProRule" id="PRU01360"/>
    </source>
</evidence>
<evidence type="ECO:0000256" key="12">
    <source>
        <dbReference type="RuleBase" id="RU003357"/>
    </source>
</evidence>
<dbReference type="SUPFAM" id="SSF56935">
    <property type="entry name" value="Porins"/>
    <property type="match status" value="1"/>
</dbReference>
<dbReference type="Pfam" id="PF00593">
    <property type="entry name" value="TonB_dep_Rec_b-barrel"/>
    <property type="match status" value="1"/>
</dbReference>
<evidence type="ECO:0000259" key="15">
    <source>
        <dbReference type="Pfam" id="PF07715"/>
    </source>
</evidence>
<dbReference type="InterPro" id="IPR036942">
    <property type="entry name" value="Beta-barrel_TonB_sf"/>
</dbReference>
<evidence type="ECO:0000256" key="9">
    <source>
        <dbReference type="ARBA" id="ARBA00023237"/>
    </source>
</evidence>
<dbReference type="Gene3D" id="2.40.170.20">
    <property type="entry name" value="TonB-dependent receptor, beta-barrel domain"/>
    <property type="match status" value="1"/>
</dbReference>
<keyword evidence="16" id="KW-0675">Receptor</keyword>
<feature type="chain" id="PRO_5045809182" evidence="13">
    <location>
        <begin position="22"/>
        <end position="694"/>
    </location>
</feature>
<name>A0ABV7HU40_9GAMM</name>
<evidence type="ECO:0000256" key="2">
    <source>
        <dbReference type="ARBA" id="ARBA00009810"/>
    </source>
</evidence>
<dbReference type="InterPro" id="IPR037066">
    <property type="entry name" value="Plug_dom_sf"/>
</dbReference>
<evidence type="ECO:0000256" key="6">
    <source>
        <dbReference type="ARBA" id="ARBA00022729"/>
    </source>
</evidence>
<gene>
    <name evidence="16" type="ORF">ACFOEB_13980</name>
</gene>
<dbReference type="InterPro" id="IPR012910">
    <property type="entry name" value="Plug_dom"/>
</dbReference>
<dbReference type="InterPro" id="IPR039426">
    <property type="entry name" value="TonB-dep_rcpt-like"/>
</dbReference>
<evidence type="ECO:0000313" key="16">
    <source>
        <dbReference type="EMBL" id="MFC3156316.1"/>
    </source>
</evidence>
<dbReference type="PROSITE" id="PS52016">
    <property type="entry name" value="TONB_DEPENDENT_REC_3"/>
    <property type="match status" value="1"/>
</dbReference>
<accession>A0ABV7HU40</accession>
<dbReference type="EMBL" id="JBHRTL010000030">
    <property type="protein sequence ID" value="MFC3156316.1"/>
    <property type="molecule type" value="Genomic_DNA"/>
</dbReference>
<evidence type="ECO:0000256" key="1">
    <source>
        <dbReference type="ARBA" id="ARBA00004571"/>
    </source>
</evidence>
<evidence type="ECO:0000256" key="3">
    <source>
        <dbReference type="ARBA" id="ARBA00022448"/>
    </source>
</evidence>
<protein>
    <submittedName>
        <fullName evidence="16">TonB-dependent receptor domain-containing protein</fullName>
    </submittedName>
</protein>
<keyword evidence="6 13" id="KW-0732">Signal</keyword>
<feature type="short sequence motif" description="TonB C-terminal box" evidence="11">
    <location>
        <begin position="677"/>
        <end position="694"/>
    </location>
</feature>
<comment type="caution">
    <text evidence="16">The sequence shown here is derived from an EMBL/GenBank/DDBJ whole genome shotgun (WGS) entry which is preliminary data.</text>
</comment>
<dbReference type="InterPro" id="IPR000531">
    <property type="entry name" value="Beta-barrel_TonB"/>
</dbReference>
<feature type="signal peptide" evidence="13">
    <location>
        <begin position="1"/>
        <end position="21"/>
    </location>
</feature>
<evidence type="ECO:0000256" key="5">
    <source>
        <dbReference type="ARBA" id="ARBA00022692"/>
    </source>
</evidence>
<keyword evidence="4 10" id="KW-1134">Transmembrane beta strand</keyword>
<keyword evidence="8 10" id="KW-0472">Membrane</keyword>
<sequence>MPIKSTCAAAALLAASGATFAQNSASSSDAPAEIEQVVVWGTEVKASSVYMDTTDITMRQADHISDLLRTIPGVDVGGAHSMNQRITIRSMDDKDLRISIDGANQNTYMYHHMGNLQIHADILKSVDIDVGTNSVINGGLGGAVRFETKEAKDMLAAGESFGARLQGTTSDNSGHNYSIAAFAQLGDTVDLLAYYNRVERDNYEVGGGKIIGSDGNELPGTDGTVRGLKGEIDDALIKVGFDFTPSQRLEIGYESYTDEGDYSYRPDMGLATDLAITNSLGVPLLWPTEFSRDTITANYDLLIGSHTEIKAAVFQNESNLWRDESGYAENPDFVTWAAIVEGDAKNTGFNIIGETEFGSSINQTLTYGVDVIKYETEYQASYIEGGVDSSSEDATNSAVFVQDRIEFGMFAVIPGVRFDEYDVNSTVVDKSYDDVTTSIAAEFQPTDALVFKASSTELFKGPELSEVFTGAGLFETPNPELEAESGVNNELAFAYGDAILGADLFSVGATFFNTEIDGYIYQYASPAMDNVGDMEIEGVEAYVGYDIGGLRALITYSDAESELDAFDEYSQYQGARIDRQQGDTWSVNLDYTFSNLDLALHYDVLMVDDVAAGPDLDGASLENAKDGFTVHNISLQWQPLQRLQLTAGIDNVFDEFYASQSSRTGTSFHPRFGQLYLTDYEPGRNIKATVAYQF</sequence>
<evidence type="ECO:0000256" key="13">
    <source>
        <dbReference type="SAM" id="SignalP"/>
    </source>
</evidence>
<comment type="similarity">
    <text evidence="2 10 12">Belongs to the TonB-dependent receptor family.</text>
</comment>
<keyword evidence="7 12" id="KW-0798">TonB box</keyword>
<reference evidence="17" key="1">
    <citation type="journal article" date="2019" name="Int. J. Syst. Evol. Microbiol.">
        <title>The Global Catalogue of Microorganisms (GCM) 10K type strain sequencing project: providing services to taxonomists for standard genome sequencing and annotation.</title>
        <authorList>
            <consortium name="The Broad Institute Genomics Platform"/>
            <consortium name="The Broad Institute Genome Sequencing Center for Infectious Disease"/>
            <person name="Wu L."/>
            <person name="Ma J."/>
        </authorList>
    </citation>
    <scope>NUCLEOTIDE SEQUENCE [LARGE SCALE GENOMIC DNA]</scope>
    <source>
        <strain evidence="17">KCTC 52141</strain>
    </source>
</reference>
<comment type="subcellular location">
    <subcellularLocation>
        <location evidence="1 10">Cell outer membrane</location>
        <topology evidence="1 10">Multi-pass membrane protein</topology>
    </subcellularLocation>
</comment>
<dbReference type="PROSITE" id="PS01156">
    <property type="entry name" value="TONB_DEPENDENT_REC_2"/>
    <property type="match status" value="1"/>
</dbReference>
<dbReference type="RefSeq" id="WP_382417497.1">
    <property type="nucleotide sequence ID" value="NZ_AP031500.1"/>
</dbReference>
<dbReference type="CDD" id="cd01347">
    <property type="entry name" value="ligand_gated_channel"/>
    <property type="match status" value="1"/>
</dbReference>
<keyword evidence="17" id="KW-1185">Reference proteome</keyword>
<dbReference type="Gene3D" id="2.170.130.10">
    <property type="entry name" value="TonB-dependent receptor, plug domain"/>
    <property type="match status" value="1"/>
</dbReference>
<evidence type="ECO:0000256" key="4">
    <source>
        <dbReference type="ARBA" id="ARBA00022452"/>
    </source>
</evidence>
<evidence type="ECO:0000256" key="11">
    <source>
        <dbReference type="PROSITE-ProRule" id="PRU10144"/>
    </source>
</evidence>
<feature type="domain" description="TonB-dependent receptor-like beta-barrel" evidence="14">
    <location>
        <begin position="251"/>
        <end position="652"/>
    </location>
</feature>
<dbReference type="PANTHER" id="PTHR30069">
    <property type="entry name" value="TONB-DEPENDENT OUTER MEMBRANE RECEPTOR"/>
    <property type="match status" value="1"/>
</dbReference>
<keyword evidence="9 10" id="KW-0998">Cell outer membrane</keyword>
<dbReference type="Pfam" id="PF07715">
    <property type="entry name" value="Plug"/>
    <property type="match status" value="1"/>
</dbReference>
<keyword evidence="3 10" id="KW-0813">Transport</keyword>
<organism evidence="16 17">
    <name type="scientific">Gilvimarinus japonicus</name>
    <dbReference type="NCBI Taxonomy" id="1796469"/>
    <lineage>
        <taxon>Bacteria</taxon>
        <taxon>Pseudomonadati</taxon>
        <taxon>Pseudomonadota</taxon>
        <taxon>Gammaproteobacteria</taxon>
        <taxon>Cellvibrionales</taxon>
        <taxon>Cellvibrionaceae</taxon>
        <taxon>Gilvimarinus</taxon>
    </lineage>
</organism>
<proteinExistence type="inferred from homology"/>
<dbReference type="InterPro" id="IPR010917">
    <property type="entry name" value="TonB_rcpt_CS"/>
</dbReference>
<evidence type="ECO:0000313" key="17">
    <source>
        <dbReference type="Proteomes" id="UP001595548"/>
    </source>
</evidence>
<dbReference type="PANTHER" id="PTHR30069:SF41">
    <property type="entry name" value="HEME_HEMOPEXIN UTILIZATION PROTEIN C"/>
    <property type="match status" value="1"/>
</dbReference>
<evidence type="ECO:0000256" key="7">
    <source>
        <dbReference type="ARBA" id="ARBA00023077"/>
    </source>
</evidence>
<keyword evidence="5 10" id="KW-0812">Transmembrane</keyword>
<dbReference type="Proteomes" id="UP001595548">
    <property type="component" value="Unassembled WGS sequence"/>
</dbReference>
<evidence type="ECO:0000259" key="14">
    <source>
        <dbReference type="Pfam" id="PF00593"/>
    </source>
</evidence>
<evidence type="ECO:0000256" key="8">
    <source>
        <dbReference type="ARBA" id="ARBA00023136"/>
    </source>
</evidence>